<dbReference type="GO" id="GO:0003924">
    <property type="term" value="F:GTPase activity"/>
    <property type="evidence" value="ECO:0007669"/>
    <property type="project" value="InterPro"/>
</dbReference>
<protein>
    <submittedName>
        <fullName evidence="7">Uncharacterized protein</fullName>
    </submittedName>
</protein>
<organism evidence="7 8">
    <name type="scientific">Trichonephila inaurata madagascariensis</name>
    <dbReference type="NCBI Taxonomy" id="2747483"/>
    <lineage>
        <taxon>Eukaryota</taxon>
        <taxon>Metazoa</taxon>
        <taxon>Ecdysozoa</taxon>
        <taxon>Arthropoda</taxon>
        <taxon>Chelicerata</taxon>
        <taxon>Arachnida</taxon>
        <taxon>Araneae</taxon>
        <taxon>Araneomorphae</taxon>
        <taxon>Entelegynae</taxon>
        <taxon>Araneoidea</taxon>
        <taxon>Nephilidae</taxon>
        <taxon>Trichonephila</taxon>
        <taxon>Trichonephila inaurata</taxon>
    </lineage>
</organism>
<sequence>MRFRRQRQDSMVRNSSTFLKGSAEENQLVVIGPSEVGKTALVRQYIEGNFIETHHPTTEENHIHIIKTPDEKFHAVNIKYTSVSMNYPAMLEHTVRIGRGFLLVFGLNNAQSFHEAIQLWEYIKTLRGKKINIFQAFI</sequence>
<keyword evidence="4" id="KW-0342">GTP-binding</keyword>
<dbReference type="AlphaFoldDB" id="A0A8X6XEZ5"/>
<comment type="subcellular location">
    <subcellularLocation>
        <location evidence="1">Cell membrane</location>
        <topology evidence="1">Lipid-anchor</topology>
    </subcellularLocation>
</comment>
<dbReference type="Proteomes" id="UP000886998">
    <property type="component" value="Unassembled WGS sequence"/>
</dbReference>
<dbReference type="SUPFAM" id="SSF52540">
    <property type="entry name" value="P-loop containing nucleoside triphosphate hydrolases"/>
    <property type="match status" value="1"/>
</dbReference>
<evidence type="ECO:0000256" key="6">
    <source>
        <dbReference type="ARBA" id="ARBA00023288"/>
    </source>
</evidence>
<keyword evidence="4" id="KW-0547">Nucleotide-binding</keyword>
<reference evidence="7" key="1">
    <citation type="submission" date="2020-08" db="EMBL/GenBank/DDBJ databases">
        <title>Multicomponent nature underlies the extraordinary mechanical properties of spider dragline silk.</title>
        <authorList>
            <person name="Kono N."/>
            <person name="Nakamura H."/>
            <person name="Mori M."/>
            <person name="Yoshida Y."/>
            <person name="Ohtoshi R."/>
            <person name="Malay A.D."/>
            <person name="Moran D.A.P."/>
            <person name="Tomita M."/>
            <person name="Numata K."/>
            <person name="Arakawa K."/>
        </authorList>
    </citation>
    <scope>NUCLEOTIDE SEQUENCE</scope>
</reference>
<keyword evidence="3" id="KW-0488">Methylation</keyword>
<evidence type="ECO:0000256" key="1">
    <source>
        <dbReference type="ARBA" id="ARBA00004193"/>
    </source>
</evidence>
<evidence type="ECO:0000256" key="3">
    <source>
        <dbReference type="ARBA" id="ARBA00022481"/>
    </source>
</evidence>
<comment type="caution">
    <text evidence="7">The sequence shown here is derived from an EMBL/GenBank/DDBJ whole genome shotgun (WGS) entry which is preliminary data.</text>
</comment>
<name>A0A8X6XEZ5_9ARAC</name>
<evidence type="ECO:0000313" key="8">
    <source>
        <dbReference type="Proteomes" id="UP000886998"/>
    </source>
</evidence>
<evidence type="ECO:0000256" key="2">
    <source>
        <dbReference type="ARBA" id="ARBA00022475"/>
    </source>
</evidence>
<accession>A0A8X6XEZ5</accession>
<evidence type="ECO:0000256" key="4">
    <source>
        <dbReference type="ARBA" id="ARBA00023134"/>
    </source>
</evidence>
<proteinExistence type="predicted"/>
<dbReference type="GO" id="GO:0005525">
    <property type="term" value="F:GTP binding"/>
    <property type="evidence" value="ECO:0007669"/>
    <property type="project" value="UniProtKB-KW"/>
</dbReference>
<dbReference type="SMART" id="SM00173">
    <property type="entry name" value="RAS"/>
    <property type="match status" value="1"/>
</dbReference>
<keyword evidence="6" id="KW-0449">Lipoprotein</keyword>
<dbReference type="OrthoDB" id="265044at2759"/>
<evidence type="ECO:0000256" key="5">
    <source>
        <dbReference type="ARBA" id="ARBA00023136"/>
    </source>
</evidence>
<keyword evidence="5" id="KW-0472">Membrane</keyword>
<dbReference type="InterPro" id="IPR052236">
    <property type="entry name" value="Small_GTPase_RasD"/>
</dbReference>
<gene>
    <name evidence="7" type="primary">B4U79_02000</name>
    <name evidence="7" type="ORF">TNIN_376011</name>
</gene>
<dbReference type="GO" id="GO:0005886">
    <property type="term" value="C:plasma membrane"/>
    <property type="evidence" value="ECO:0007669"/>
    <property type="project" value="UniProtKB-SubCell"/>
</dbReference>
<dbReference type="PANTHER" id="PTHR46149">
    <property type="entry name" value="MIP08469P"/>
    <property type="match status" value="1"/>
</dbReference>
<evidence type="ECO:0000313" key="7">
    <source>
        <dbReference type="EMBL" id="GFY52029.1"/>
    </source>
</evidence>
<dbReference type="PROSITE" id="PS51421">
    <property type="entry name" value="RAS"/>
    <property type="match status" value="1"/>
</dbReference>
<keyword evidence="8" id="KW-1185">Reference proteome</keyword>
<dbReference type="Gene3D" id="3.40.50.300">
    <property type="entry name" value="P-loop containing nucleotide triphosphate hydrolases"/>
    <property type="match status" value="1"/>
</dbReference>
<keyword evidence="2" id="KW-1003">Cell membrane</keyword>
<dbReference type="InterPro" id="IPR001806">
    <property type="entry name" value="Small_GTPase"/>
</dbReference>
<dbReference type="EMBL" id="BMAV01008432">
    <property type="protein sequence ID" value="GFY52029.1"/>
    <property type="molecule type" value="Genomic_DNA"/>
</dbReference>
<dbReference type="Pfam" id="PF00071">
    <property type="entry name" value="Ras"/>
    <property type="match status" value="1"/>
</dbReference>
<dbReference type="InterPro" id="IPR027417">
    <property type="entry name" value="P-loop_NTPase"/>
</dbReference>